<name>A0A0X8NXU6_ALCXX</name>
<sequence>MLNIKDKPGCITVAEMRKYFEQSINNTPALKDNTPLGIMEINGEFAYYMDSDTDTMWLGFALGMRAAERVARAAQPAQQGAGE</sequence>
<accession>A0A0X8NXU6</accession>
<evidence type="ECO:0000313" key="1">
    <source>
        <dbReference type="EMBL" id="AMG36285.1"/>
    </source>
</evidence>
<dbReference type="RefSeq" id="WP_061071958.1">
    <property type="nucleotide sequence ID" value="NZ_CP014060.2"/>
</dbReference>
<dbReference type="AlphaFoldDB" id="A0A0X8NXU6"/>
<dbReference type="EMBL" id="CP014060">
    <property type="protein sequence ID" value="AMG36285.1"/>
    <property type="molecule type" value="Genomic_DNA"/>
</dbReference>
<gene>
    <name evidence="1" type="ORF">AL504_09735</name>
</gene>
<proteinExistence type="predicted"/>
<protein>
    <submittedName>
        <fullName evidence="1">Uncharacterized protein</fullName>
    </submittedName>
</protein>
<organism evidence="1 2">
    <name type="scientific">Alcaligenes xylosoxydans xylosoxydans</name>
    <name type="common">Achromobacter xylosoxidans</name>
    <dbReference type="NCBI Taxonomy" id="85698"/>
    <lineage>
        <taxon>Bacteria</taxon>
        <taxon>Pseudomonadati</taxon>
        <taxon>Pseudomonadota</taxon>
        <taxon>Betaproteobacteria</taxon>
        <taxon>Burkholderiales</taxon>
        <taxon>Alcaligenaceae</taxon>
        <taxon>Achromobacter</taxon>
    </lineage>
</organism>
<reference evidence="2" key="1">
    <citation type="submission" date="2015-12" db="EMBL/GenBank/DDBJ databases">
        <title>FDA dAtabase for Regulatory Grade micrObial Sequences (FDA-ARGOS): Supporting development and validation of Infectious Disease Dx tests.</title>
        <authorList>
            <person name="Case J."/>
            <person name="Tallon L."/>
            <person name="Sadzewicz L."/>
            <person name="Sengamalay N."/>
            <person name="Ott S."/>
            <person name="Godinez A."/>
            <person name="Nagaraj S."/>
            <person name="Nadendla S."/>
            <person name="Sichtig H."/>
        </authorList>
    </citation>
    <scope>NUCLEOTIDE SEQUENCE [LARGE SCALE GENOMIC DNA]</scope>
    <source>
        <strain evidence="2">FDAARGOS_147</strain>
    </source>
</reference>
<dbReference type="Proteomes" id="UP000060602">
    <property type="component" value="Chromosome"/>
</dbReference>
<evidence type="ECO:0000313" key="2">
    <source>
        <dbReference type="Proteomes" id="UP000060602"/>
    </source>
</evidence>